<dbReference type="EMBL" id="JBBNAE010000008">
    <property type="protein sequence ID" value="KAK9102181.1"/>
    <property type="molecule type" value="Genomic_DNA"/>
</dbReference>
<gene>
    <name evidence="1" type="ORF">Sjap_019435</name>
</gene>
<reference evidence="1 2" key="1">
    <citation type="submission" date="2024-01" db="EMBL/GenBank/DDBJ databases">
        <title>Genome assemblies of Stephania.</title>
        <authorList>
            <person name="Yang L."/>
        </authorList>
    </citation>
    <scope>NUCLEOTIDE SEQUENCE [LARGE SCALE GENOMIC DNA]</scope>
    <source>
        <strain evidence="1">QJT</strain>
        <tissue evidence="1">Leaf</tissue>
    </source>
</reference>
<dbReference type="InterPro" id="IPR039685">
    <property type="entry name" value="FANCE"/>
</dbReference>
<dbReference type="PANTHER" id="PTHR32094:SF5">
    <property type="entry name" value="FANCONI ANEMIA GROUP E PROTEIN"/>
    <property type="match status" value="1"/>
</dbReference>
<sequence length="396" mass="43634">MEAWIPLFNIFLNSPCPETEAALWMQNSFNDASKTTTYNTNTNSLLLLLSNPTDVAAVQSISSSPSQSKRYCISQIPISGHVDSDAADCGAVADPVFSKCGEEEVLWEGVVCACKKYFEGSEEGDFWVKKAARHLLDEMPSSISDGVSGLDSGQSDRELEEEFEKLPSWLESATRSSGSVFPWLPVSRDELRQGTLSSGFVDDEEEDRVLVVDDEELNQVADEIETEIVCLESVHIAPEIQSAAAGLKSQILTFESTSRTAELADQILQLYIAWPSHVLCSVILPKLLVLEEPASRVLMTAIIGFCKLHQKAAVDALLLPLVFRRDGINTPTCDLVTRVIKECLHSAHVSSYCQRLLYDGHEARGIMCLPCHQCLLSNELTNTFVTKSISSKLVRL</sequence>
<comment type="caution">
    <text evidence="1">The sequence shown here is derived from an EMBL/GenBank/DDBJ whole genome shotgun (WGS) entry which is preliminary data.</text>
</comment>
<accession>A0AAP0HZC6</accession>
<dbReference type="GO" id="GO:0036297">
    <property type="term" value="P:interstrand cross-link repair"/>
    <property type="evidence" value="ECO:0007669"/>
    <property type="project" value="InterPro"/>
</dbReference>
<evidence type="ECO:0000313" key="2">
    <source>
        <dbReference type="Proteomes" id="UP001417504"/>
    </source>
</evidence>
<dbReference type="Proteomes" id="UP001417504">
    <property type="component" value="Unassembled WGS sequence"/>
</dbReference>
<dbReference type="PANTHER" id="PTHR32094">
    <property type="entry name" value="FANCONI ANEMIA GROUP E PROTEIN"/>
    <property type="match status" value="1"/>
</dbReference>
<organism evidence="1 2">
    <name type="scientific">Stephania japonica</name>
    <dbReference type="NCBI Taxonomy" id="461633"/>
    <lineage>
        <taxon>Eukaryota</taxon>
        <taxon>Viridiplantae</taxon>
        <taxon>Streptophyta</taxon>
        <taxon>Embryophyta</taxon>
        <taxon>Tracheophyta</taxon>
        <taxon>Spermatophyta</taxon>
        <taxon>Magnoliopsida</taxon>
        <taxon>Ranunculales</taxon>
        <taxon>Menispermaceae</taxon>
        <taxon>Menispermoideae</taxon>
        <taxon>Cissampelideae</taxon>
        <taxon>Stephania</taxon>
    </lineage>
</organism>
<protein>
    <recommendedName>
        <fullName evidence="3">Fanconi Anaemia group E protein C-terminal domain-containing protein</fullName>
    </recommendedName>
</protein>
<keyword evidence="2" id="KW-1185">Reference proteome</keyword>
<dbReference type="AlphaFoldDB" id="A0AAP0HZC6"/>
<proteinExistence type="predicted"/>
<dbReference type="Gene3D" id="1.25.40.480">
    <property type="match status" value="1"/>
</dbReference>
<dbReference type="GO" id="GO:0043240">
    <property type="term" value="C:Fanconi anaemia nuclear complex"/>
    <property type="evidence" value="ECO:0007669"/>
    <property type="project" value="InterPro"/>
</dbReference>
<name>A0AAP0HZC6_9MAGN</name>
<evidence type="ECO:0008006" key="3">
    <source>
        <dbReference type="Google" id="ProtNLM"/>
    </source>
</evidence>
<evidence type="ECO:0000313" key="1">
    <source>
        <dbReference type="EMBL" id="KAK9102181.1"/>
    </source>
</evidence>